<name>A0A0F9AF06_9ZZZZ</name>
<feature type="domain" description="Nuclease associated modular" evidence="1">
    <location>
        <begin position="109"/>
        <end position="125"/>
    </location>
</feature>
<feature type="domain" description="Nuclease associated modular" evidence="1">
    <location>
        <begin position="134"/>
        <end position="150"/>
    </location>
</feature>
<dbReference type="Pfam" id="PF21152">
    <property type="entry name" value="YgjK_N"/>
    <property type="match status" value="1"/>
</dbReference>
<sequence>MKFKYVCVFTFLIITFYTQSIYANDANYRNLIDRVGSPYYLQDFEHGGHQRFSPLFDLGAWHGHMLPTEENIGAFTGPAIITEEYLNFIAPYFEKLTVYKGGEISNANKGKKFTDDHKQKLREAKLKNPVKYWKGKSLPKVMKQKISVSLKQTLKENHNE</sequence>
<comment type="caution">
    <text evidence="2">The sequence shown here is derived from an EMBL/GenBank/DDBJ whole genome shotgun (WGS) entry which is preliminary data.</text>
</comment>
<protein>
    <recommendedName>
        <fullName evidence="1">Nuclease associated modular domain-containing protein</fullName>
    </recommendedName>
</protein>
<dbReference type="InterPro" id="IPR048450">
    <property type="entry name" value="YgjK_N"/>
</dbReference>
<accession>A0A0F9AF06</accession>
<reference evidence="2" key="1">
    <citation type="journal article" date="2015" name="Nature">
        <title>Complex archaea that bridge the gap between prokaryotes and eukaryotes.</title>
        <authorList>
            <person name="Spang A."/>
            <person name="Saw J.H."/>
            <person name="Jorgensen S.L."/>
            <person name="Zaremba-Niedzwiedzka K."/>
            <person name="Martijn J."/>
            <person name="Lind A.E."/>
            <person name="van Eijk R."/>
            <person name="Schleper C."/>
            <person name="Guy L."/>
            <person name="Ettema T.J."/>
        </authorList>
    </citation>
    <scope>NUCLEOTIDE SEQUENCE</scope>
</reference>
<dbReference type="InterPro" id="IPR003611">
    <property type="entry name" value="NUMOD3"/>
</dbReference>
<dbReference type="SMART" id="SM00496">
    <property type="entry name" value="IENR2"/>
    <property type="match status" value="2"/>
</dbReference>
<gene>
    <name evidence="2" type="ORF">LCGC14_2580270</name>
</gene>
<proteinExistence type="predicted"/>
<organism evidence="2">
    <name type="scientific">marine sediment metagenome</name>
    <dbReference type="NCBI Taxonomy" id="412755"/>
    <lineage>
        <taxon>unclassified sequences</taxon>
        <taxon>metagenomes</taxon>
        <taxon>ecological metagenomes</taxon>
    </lineage>
</organism>
<dbReference type="AlphaFoldDB" id="A0A0F9AF06"/>
<dbReference type="EMBL" id="LAZR01043057">
    <property type="protein sequence ID" value="KKL08005.1"/>
    <property type="molecule type" value="Genomic_DNA"/>
</dbReference>
<evidence type="ECO:0000259" key="1">
    <source>
        <dbReference type="SMART" id="SM00496"/>
    </source>
</evidence>
<dbReference type="Gene3D" id="2.70.98.50">
    <property type="entry name" value="putative glycoside hydrolase family protein from bacillus halodurans"/>
    <property type="match status" value="1"/>
</dbReference>
<evidence type="ECO:0000313" key="2">
    <source>
        <dbReference type="EMBL" id="KKL08005.1"/>
    </source>
</evidence>
<dbReference type="GO" id="GO:0003677">
    <property type="term" value="F:DNA binding"/>
    <property type="evidence" value="ECO:0007669"/>
    <property type="project" value="InterPro"/>
</dbReference>